<evidence type="ECO:0000313" key="4">
    <source>
        <dbReference type="Proteomes" id="UP000070529"/>
    </source>
</evidence>
<name>A0A135I9J3_9GAMM</name>
<proteinExistence type="inferred from homology"/>
<keyword evidence="4" id="KW-1185">Reference proteome</keyword>
<gene>
    <name evidence="3" type="ORF">ATN88_17125</name>
</gene>
<dbReference type="PANTHER" id="PTHR43569">
    <property type="entry name" value="AMIDOHYDROLASE"/>
    <property type="match status" value="1"/>
</dbReference>
<sequence length="281" mass="31979">MQIIDPHLHLFSLNEGNYGWLKPANAPHWPDKHVICRDFHEHDLQLDVPLQLAGFVHVEAGFDNEQPWREIEWLESTCALPFKSIACVDLTLDKDAFIALINKLRSYRSVVGVRHILDDDAEHLLKLASVQNNLAVLASHSLIFEAQFDAKDSRTVEVFINTAAKHSALRFVLNHAGFPPAAASNDWQLNIQRLAQCDNLWVKASGWEMSDRHYPMTDVVRHVSTLVHSFGGHRVMMASNFPLTLFRTSYAALWNDYLTMPFSDDLLKKLCVDNATQCYGF</sequence>
<dbReference type="AlphaFoldDB" id="A0A135I9J3"/>
<evidence type="ECO:0000313" key="3">
    <source>
        <dbReference type="EMBL" id="KXF82120.1"/>
    </source>
</evidence>
<comment type="similarity">
    <text evidence="1">Belongs to the metallo-dependent hydrolases superfamily.</text>
</comment>
<dbReference type="RefSeq" id="WP_067414339.1">
    <property type="nucleotide sequence ID" value="NZ_LNTY01000029.1"/>
</dbReference>
<feature type="domain" description="Amidohydrolase-related" evidence="2">
    <location>
        <begin position="4"/>
        <end position="281"/>
    </location>
</feature>
<dbReference type="Pfam" id="PF04909">
    <property type="entry name" value="Amidohydro_2"/>
    <property type="match status" value="1"/>
</dbReference>
<dbReference type="Gene3D" id="3.20.20.140">
    <property type="entry name" value="Metal-dependent hydrolases"/>
    <property type="match status" value="1"/>
</dbReference>
<comment type="caution">
    <text evidence="3">The sequence shown here is derived from an EMBL/GenBank/DDBJ whole genome shotgun (WGS) entry which is preliminary data.</text>
</comment>
<dbReference type="STRING" id="294935.ATN88_17125"/>
<dbReference type="InterPro" id="IPR052350">
    <property type="entry name" value="Metallo-dep_Lactonases"/>
</dbReference>
<evidence type="ECO:0000259" key="2">
    <source>
        <dbReference type="Pfam" id="PF04909"/>
    </source>
</evidence>
<accession>A0A135I9J3</accession>
<dbReference type="InterPro" id="IPR006680">
    <property type="entry name" value="Amidohydro-rel"/>
</dbReference>
<protein>
    <submittedName>
        <fullName evidence="3">Amidohydrolase</fullName>
    </submittedName>
</protein>
<dbReference type="EMBL" id="LNTY01000029">
    <property type="protein sequence ID" value="KXF82120.1"/>
    <property type="molecule type" value="Genomic_DNA"/>
</dbReference>
<keyword evidence="3" id="KW-0378">Hydrolase</keyword>
<dbReference type="OrthoDB" id="9787654at2"/>
<evidence type="ECO:0000256" key="1">
    <source>
        <dbReference type="ARBA" id="ARBA00038310"/>
    </source>
</evidence>
<dbReference type="Proteomes" id="UP000070529">
    <property type="component" value="Unassembled WGS sequence"/>
</dbReference>
<dbReference type="InterPro" id="IPR032466">
    <property type="entry name" value="Metal_Hydrolase"/>
</dbReference>
<reference evidence="3 4" key="1">
    <citation type="submission" date="2015-11" db="EMBL/GenBank/DDBJ databases">
        <title>Genomic Taxonomy of the Vibrionaceae.</title>
        <authorList>
            <person name="Gomez-Gil B."/>
            <person name="Enciso-Ibarra J."/>
        </authorList>
    </citation>
    <scope>NUCLEOTIDE SEQUENCE [LARGE SCALE GENOMIC DNA]</scope>
    <source>
        <strain evidence="3 4">CAIM 912</strain>
    </source>
</reference>
<dbReference type="GO" id="GO:0016787">
    <property type="term" value="F:hydrolase activity"/>
    <property type="evidence" value="ECO:0007669"/>
    <property type="project" value="UniProtKB-KW"/>
</dbReference>
<dbReference type="PANTHER" id="PTHR43569:SF2">
    <property type="entry name" value="AMIDOHYDROLASE-RELATED DOMAIN-CONTAINING PROTEIN"/>
    <property type="match status" value="1"/>
</dbReference>
<dbReference type="SUPFAM" id="SSF51556">
    <property type="entry name" value="Metallo-dependent hydrolases"/>
    <property type="match status" value="1"/>
</dbReference>
<organism evidence="3 4">
    <name type="scientific">Enterovibrio coralii</name>
    <dbReference type="NCBI Taxonomy" id="294935"/>
    <lineage>
        <taxon>Bacteria</taxon>
        <taxon>Pseudomonadati</taxon>
        <taxon>Pseudomonadota</taxon>
        <taxon>Gammaproteobacteria</taxon>
        <taxon>Vibrionales</taxon>
        <taxon>Vibrionaceae</taxon>
        <taxon>Enterovibrio</taxon>
    </lineage>
</organism>